<protein>
    <submittedName>
        <fullName evidence="1">Uncharacterized protein</fullName>
    </submittedName>
</protein>
<organism evidence="1 2">
    <name type="scientific">Enterococcus mundtii</name>
    <dbReference type="NCBI Taxonomy" id="53346"/>
    <lineage>
        <taxon>Bacteria</taxon>
        <taxon>Bacillati</taxon>
        <taxon>Bacillota</taxon>
        <taxon>Bacilli</taxon>
        <taxon>Lactobacillales</taxon>
        <taxon>Enterococcaceae</taxon>
        <taxon>Enterococcus</taxon>
    </lineage>
</organism>
<gene>
    <name evidence="1" type="ORF">HI921_16490</name>
</gene>
<dbReference type="EMBL" id="JABCAG010000217">
    <property type="protein sequence ID" value="NMP60014.1"/>
    <property type="molecule type" value="Genomic_DNA"/>
</dbReference>
<accession>A0A848MYV3</accession>
<dbReference type="Proteomes" id="UP000557857">
    <property type="component" value="Unassembled WGS sequence"/>
</dbReference>
<dbReference type="RefSeq" id="WP_169059394.1">
    <property type="nucleotide sequence ID" value="NZ_JABCAG010000217.1"/>
</dbReference>
<sequence length="146" mass="17378">YEGDRIIEVRFIDPRRFTAQQRNFIYALIGDIFIDTGTPTDFWKEFFYFRFEGVTGRKISLKDESDTTVSDVNILANIILDFIFEHHIPFKEGYEILPANQEYYFYKCITKRVCCICGRTGADIDHFDKALGRRKRKKIDHSEYTY</sequence>
<name>A0A848MYV3_ENTMU</name>
<evidence type="ECO:0000313" key="1">
    <source>
        <dbReference type="EMBL" id="NMP60014.1"/>
    </source>
</evidence>
<proteinExistence type="predicted"/>
<reference evidence="1 2" key="1">
    <citation type="submission" date="2020-04" db="EMBL/GenBank/DDBJ databases">
        <authorList>
            <person name="Abaymova A."/>
            <person name="Teymurazov M."/>
            <person name="Tazyna O."/>
            <person name="Chatushin Y."/>
            <person name="Svetoch E."/>
            <person name="Pereligyn V."/>
            <person name="Pohylenko V."/>
            <person name="Platonov M."/>
            <person name="Kartsev N."/>
            <person name="Skryabin Y."/>
            <person name="Sizova A."/>
            <person name="Solomentsev V."/>
            <person name="Kislichkina A."/>
            <person name="Bogun A."/>
        </authorList>
    </citation>
    <scope>NUCLEOTIDE SEQUENCE [LARGE SCALE GENOMIC DNA]</scope>
    <source>
        <strain evidence="2">SCPM-O-B-8398 (E28)</strain>
    </source>
</reference>
<comment type="caution">
    <text evidence="1">The sequence shown here is derived from an EMBL/GenBank/DDBJ whole genome shotgun (WGS) entry which is preliminary data.</text>
</comment>
<dbReference type="Pfam" id="PF16784">
    <property type="entry name" value="HNHc_6"/>
    <property type="match status" value="1"/>
</dbReference>
<evidence type="ECO:0000313" key="2">
    <source>
        <dbReference type="Proteomes" id="UP000557857"/>
    </source>
</evidence>
<dbReference type="InterPro" id="IPR041242">
    <property type="entry name" value="HNHc_6"/>
</dbReference>
<feature type="non-terminal residue" evidence="1">
    <location>
        <position position="1"/>
    </location>
</feature>
<feature type="non-terminal residue" evidence="1">
    <location>
        <position position="146"/>
    </location>
</feature>
<dbReference type="AlphaFoldDB" id="A0A848MYV3"/>